<sequence length="449" mass="49454">MEARKALGLYKWLILLGLLVGFGTCQQLCSDYAEQFENHYIYKDYNARNYVLHADGTGERVGIVYLNVKYIGEKICIRFNYLADEGWVWNDLRAGGAASCGIETDDPFFVSRTGPLTKKKLYMCLQKFEAPAGTGDGCCNTDICVFPYAVASKGSQVVTAHPLLGRKKCRIEQGDVFARCDVAFLCDGRIGPTPTPTPVPQTCASHAANQEVVTLGGSSNKKCYDIKLMGVGDTVGEVCLEIEYTNKWCIRFRFEMFSDEWIFTRLEAGAWANCSDERSSPFQVDRTDGPWMKKSVYVCLNRFSSPFDCCNTSICVIPRAEARLKSDDSVVEDVFPVMGADDCSQYFSEAAPDPVTIAESDPVTNAESDPVTNAESDPVTNAESDPVTNAESDPVTNAESDSVTNAESDSVTNAHSRADKDARTSYPYTNTDTDWDLGASASDRDRDRD</sequence>
<dbReference type="AlphaFoldDB" id="A0AAV8UNJ3"/>
<comment type="caution">
    <text evidence="3">The sequence shown here is derived from an EMBL/GenBank/DDBJ whole genome shotgun (WGS) entry which is preliminary data.</text>
</comment>
<evidence type="ECO:0000313" key="3">
    <source>
        <dbReference type="EMBL" id="KAJ8904115.1"/>
    </source>
</evidence>
<accession>A0AAV8UNJ3</accession>
<gene>
    <name evidence="3" type="ORF">NDN08_000642</name>
</gene>
<evidence type="ECO:0000313" key="4">
    <source>
        <dbReference type="Proteomes" id="UP001157974"/>
    </source>
</evidence>
<feature type="chain" id="PRO_5043631018" description="Pherophorin domain-containing protein" evidence="2">
    <location>
        <begin position="26"/>
        <end position="449"/>
    </location>
</feature>
<organism evidence="3 4">
    <name type="scientific">Rhodosorus marinus</name>
    <dbReference type="NCBI Taxonomy" id="101924"/>
    <lineage>
        <taxon>Eukaryota</taxon>
        <taxon>Rhodophyta</taxon>
        <taxon>Stylonematophyceae</taxon>
        <taxon>Stylonematales</taxon>
        <taxon>Stylonemataceae</taxon>
        <taxon>Rhodosorus</taxon>
    </lineage>
</organism>
<dbReference type="EMBL" id="JAMWBK010000006">
    <property type="protein sequence ID" value="KAJ8904115.1"/>
    <property type="molecule type" value="Genomic_DNA"/>
</dbReference>
<name>A0AAV8UNJ3_9RHOD</name>
<feature type="signal peptide" evidence="2">
    <location>
        <begin position="1"/>
        <end position="25"/>
    </location>
</feature>
<dbReference type="Proteomes" id="UP001157974">
    <property type="component" value="Unassembled WGS sequence"/>
</dbReference>
<keyword evidence="2" id="KW-0732">Signal</keyword>
<reference evidence="3 4" key="1">
    <citation type="journal article" date="2023" name="Nat. Commun.">
        <title>Origin of minicircular mitochondrial genomes in red algae.</title>
        <authorList>
            <person name="Lee Y."/>
            <person name="Cho C.H."/>
            <person name="Lee Y.M."/>
            <person name="Park S.I."/>
            <person name="Yang J.H."/>
            <person name="West J.A."/>
            <person name="Bhattacharya D."/>
            <person name="Yoon H.S."/>
        </authorList>
    </citation>
    <scope>NUCLEOTIDE SEQUENCE [LARGE SCALE GENOMIC DNA]</scope>
    <source>
        <strain evidence="3 4">CCMP1338</strain>
        <tissue evidence="3">Whole cell</tissue>
    </source>
</reference>
<evidence type="ECO:0000256" key="2">
    <source>
        <dbReference type="SAM" id="SignalP"/>
    </source>
</evidence>
<keyword evidence="4" id="KW-1185">Reference proteome</keyword>
<protein>
    <recommendedName>
        <fullName evidence="5">Pherophorin domain-containing protein</fullName>
    </recommendedName>
</protein>
<feature type="region of interest" description="Disordered" evidence="1">
    <location>
        <begin position="356"/>
        <end position="449"/>
    </location>
</feature>
<proteinExistence type="predicted"/>
<evidence type="ECO:0000256" key="1">
    <source>
        <dbReference type="SAM" id="MobiDB-lite"/>
    </source>
</evidence>
<feature type="compositionally biased region" description="Polar residues" evidence="1">
    <location>
        <begin position="362"/>
        <end position="415"/>
    </location>
</feature>
<evidence type="ECO:0008006" key="5">
    <source>
        <dbReference type="Google" id="ProtNLM"/>
    </source>
</evidence>